<dbReference type="STRING" id="651662.SAMN04488069_1382"/>
<gene>
    <name evidence="1" type="ORF">SAMN04488069_1382</name>
</gene>
<protein>
    <submittedName>
        <fullName evidence="1">Uncharacterized protein</fullName>
    </submittedName>
</protein>
<accession>A0A1H3PKQ7</accession>
<keyword evidence="2" id="KW-1185">Reference proteome</keyword>
<sequence>MKPPKFHPGQAVVCIKANWPLLHDDGHTPMPLAFPQRGGIYHVDGVFTGSADHIRHMWFVTLIETGGTGNAFWEENFALAEELPAEALAELLEESFTPTVAV</sequence>
<dbReference type="EMBL" id="FNOV01000038">
    <property type="protein sequence ID" value="SDZ01782.1"/>
    <property type="molecule type" value="Genomic_DNA"/>
</dbReference>
<name>A0A1H3PKQ7_9BACT</name>
<evidence type="ECO:0000313" key="2">
    <source>
        <dbReference type="Proteomes" id="UP000199249"/>
    </source>
</evidence>
<dbReference type="AlphaFoldDB" id="A0A1H3PKQ7"/>
<proteinExistence type="predicted"/>
<organism evidence="1 2">
    <name type="scientific">Hymenobacter psychrophilus</name>
    <dbReference type="NCBI Taxonomy" id="651662"/>
    <lineage>
        <taxon>Bacteria</taxon>
        <taxon>Pseudomonadati</taxon>
        <taxon>Bacteroidota</taxon>
        <taxon>Cytophagia</taxon>
        <taxon>Cytophagales</taxon>
        <taxon>Hymenobacteraceae</taxon>
        <taxon>Hymenobacter</taxon>
    </lineage>
</organism>
<evidence type="ECO:0000313" key="1">
    <source>
        <dbReference type="EMBL" id="SDZ01782.1"/>
    </source>
</evidence>
<dbReference type="Proteomes" id="UP000199249">
    <property type="component" value="Unassembled WGS sequence"/>
</dbReference>
<reference evidence="2" key="1">
    <citation type="submission" date="2016-10" db="EMBL/GenBank/DDBJ databases">
        <authorList>
            <person name="Varghese N."/>
            <person name="Submissions S."/>
        </authorList>
    </citation>
    <scope>NUCLEOTIDE SEQUENCE [LARGE SCALE GENOMIC DNA]</scope>
    <source>
        <strain evidence="2">CGMCC 1.8975</strain>
    </source>
</reference>